<protein>
    <submittedName>
        <fullName evidence="1">Uncharacterized protein</fullName>
    </submittedName>
</protein>
<name>A0ABD3PKI4_9STRA</name>
<keyword evidence="2" id="KW-1185">Reference proteome</keyword>
<organism evidence="1 2">
    <name type="scientific">Cyclotella cryptica</name>
    <dbReference type="NCBI Taxonomy" id="29204"/>
    <lineage>
        <taxon>Eukaryota</taxon>
        <taxon>Sar</taxon>
        <taxon>Stramenopiles</taxon>
        <taxon>Ochrophyta</taxon>
        <taxon>Bacillariophyta</taxon>
        <taxon>Coscinodiscophyceae</taxon>
        <taxon>Thalassiosirophycidae</taxon>
        <taxon>Stephanodiscales</taxon>
        <taxon>Stephanodiscaceae</taxon>
        <taxon>Cyclotella</taxon>
    </lineage>
</organism>
<dbReference type="Proteomes" id="UP001516023">
    <property type="component" value="Unassembled WGS sequence"/>
</dbReference>
<gene>
    <name evidence="1" type="ORF">HJC23_005472</name>
</gene>
<comment type="caution">
    <text evidence="1">The sequence shown here is derived from an EMBL/GenBank/DDBJ whole genome shotgun (WGS) entry which is preliminary data.</text>
</comment>
<evidence type="ECO:0000313" key="2">
    <source>
        <dbReference type="Proteomes" id="UP001516023"/>
    </source>
</evidence>
<accession>A0ABD3PKI4</accession>
<proteinExistence type="predicted"/>
<dbReference type="EMBL" id="JABMIG020000161">
    <property type="protein sequence ID" value="KAL3788134.1"/>
    <property type="molecule type" value="Genomic_DNA"/>
</dbReference>
<dbReference type="AlphaFoldDB" id="A0ABD3PKI4"/>
<sequence>MVKCRDLCMLCTHDYNTTITLLMWTATCPSQWDFMNASILSDQCCARYDHYKQFYLKTDFKQVGMGYINCQPDNDEFSLTAMCRKSEGGPCDFLTNAKDAFSLDWAINSNQLNMWGQPFVATNDCYSLKFVLSLLSPPTSQYYAKCLYDLLPPQHEHDSTIDPRVFNTYHLFPPPAPTNSNLFDHSFGIEFECMDAHLIRPLLPYKFALGFGYSKHLTSKLAERSYFQSSVTTHCLIHQLHNIRDDSITVDDTTLFTAAAATTQGLFNGATLASPFLLHYIYGALIHHSQIVITDNSMLALHEPIKSTVDSISLQLVRASLRNTVFISFHSNPSSQLVYNFPTTKPMRVMHIDCYHDGHLHAYDNITCCIIGACNMMLLAFSKALQSLTQQPLPLPACVFNSDGFFLHTMILVKDSKFYTTFCDTAGLLNLNMHTLSHANHDPMLAECLGLHMTMYARNCAPVAGTDISRCLMVTGWRANLLAVKPSFLKPHRKLDINSLMNIPLTIVNSSTPSAPTPKFLSQGTNVCYCGKLNKITYLKSLRLQ</sequence>
<reference evidence="1 2" key="1">
    <citation type="journal article" date="2020" name="G3 (Bethesda)">
        <title>Improved Reference Genome for Cyclotella cryptica CCMP332, a Model for Cell Wall Morphogenesis, Salinity Adaptation, and Lipid Production in Diatoms (Bacillariophyta).</title>
        <authorList>
            <person name="Roberts W.R."/>
            <person name="Downey K.M."/>
            <person name="Ruck E.C."/>
            <person name="Traller J.C."/>
            <person name="Alverson A.J."/>
        </authorList>
    </citation>
    <scope>NUCLEOTIDE SEQUENCE [LARGE SCALE GENOMIC DNA]</scope>
    <source>
        <strain evidence="1 2">CCMP332</strain>
    </source>
</reference>
<evidence type="ECO:0000313" key="1">
    <source>
        <dbReference type="EMBL" id="KAL3788134.1"/>
    </source>
</evidence>